<dbReference type="STRING" id="1236989.JCM15548_14291"/>
<dbReference type="Pfam" id="PF14907">
    <property type="entry name" value="NTP_transf_5"/>
    <property type="match status" value="1"/>
</dbReference>
<dbReference type="AlphaFoldDB" id="A0A0E9M2X7"/>
<reference evidence="1 2" key="1">
    <citation type="journal article" date="2015" name="Microbes Environ.">
        <title>Distribution and evolution of nitrogen fixation genes in the phylum bacteroidetes.</title>
        <authorList>
            <person name="Inoue J."/>
            <person name="Oshima K."/>
            <person name="Suda W."/>
            <person name="Sakamoto M."/>
            <person name="Iino T."/>
            <person name="Noda S."/>
            <person name="Hongoh Y."/>
            <person name="Hattori M."/>
            <person name="Ohkuma M."/>
        </authorList>
    </citation>
    <scope>NUCLEOTIDE SEQUENCE [LARGE SCALE GENOMIC DNA]</scope>
    <source>
        <strain evidence="1">JCM 15548</strain>
    </source>
</reference>
<accession>A0A0E9M2X7</accession>
<sequence>MPSKEKIFESLLQLMSLELIRPVDLEIDWSDQETIHAFVNQAERSGVASWCFYRLLQNPENKSAHPELMARLKQRYLAVLIDNQQKLKLFREIEKILASHDIPVALLKGMAMAFTVYPEEALRPMGDLDILVPEHLVLKARDVLLSAGCQSVHIPMSEWHEQHNAHIRAMRLPPHKYLIEIHSKLYATGSRLQPAQMAWEQSVVHRSTAFGNFPVLDYSLMVYHLASHLYYGYMMGGVRLGWLVDIAMVFEKAGDVAVLMEALLKINPGFNKELLITVGWATRLMRVEKRQQLEKWESSFTDFPEIKDFLEQQDAEVRHRWIVLKNLWRTPGINNKVKGAFYQLFPSREYMAHYYGVNGGKGLWKAYLKRLGEGRMG</sequence>
<evidence type="ECO:0000313" key="2">
    <source>
        <dbReference type="Proteomes" id="UP000032900"/>
    </source>
</evidence>
<proteinExistence type="predicted"/>
<comment type="caution">
    <text evidence="1">The sequence shown here is derived from an EMBL/GenBank/DDBJ whole genome shotgun (WGS) entry which is preliminary data.</text>
</comment>
<protein>
    <submittedName>
        <fullName evidence="1">Uncharacterized protein</fullName>
    </submittedName>
</protein>
<dbReference type="InterPro" id="IPR039498">
    <property type="entry name" value="NTP_transf_5"/>
</dbReference>
<dbReference type="Gene3D" id="3.30.460.40">
    <property type="match status" value="1"/>
</dbReference>
<keyword evidence="2" id="KW-1185">Reference proteome</keyword>
<name>A0A0E9M2X7_9BACT</name>
<organism evidence="1 2">
    <name type="scientific">Geofilum rubicundum JCM 15548</name>
    <dbReference type="NCBI Taxonomy" id="1236989"/>
    <lineage>
        <taxon>Bacteria</taxon>
        <taxon>Pseudomonadati</taxon>
        <taxon>Bacteroidota</taxon>
        <taxon>Bacteroidia</taxon>
        <taxon>Marinilabiliales</taxon>
        <taxon>Marinilabiliaceae</taxon>
        <taxon>Geofilum</taxon>
    </lineage>
</organism>
<evidence type="ECO:0000313" key="1">
    <source>
        <dbReference type="EMBL" id="GAO31884.1"/>
    </source>
</evidence>
<dbReference type="EMBL" id="BAZW01000067">
    <property type="protein sequence ID" value="GAO31884.1"/>
    <property type="molecule type" value="Genomic_DNA"/>
</dbReference>
<gene>
    <name evidence="1" type="ORF">JCM15548_14291</name>
</gene>
<dbReference type="Proteomes" id="UP000032900">
    <property type="component" value="Unassembled WGS sequence"/>
</dbReference>